<sequence length="194" mass="21119">MFQNKAPIGLLLFLIICVVFYVLGCGDYESPLSSETLSVNESGQIPPTAGLNILERQADGGYDLSGGGDGDLTGELYTEKRIDSQGGSLKLEYVKVTIPAGAVSGQITASITIPAPSIFLWEMGPDNYTFTSDVTIKIELDSAELDGIDPEDIHFYTYNEADGEWELVGGAYNSNQNHIWVYTNHFSYWALASD</sequence>
<comment type="caution">
    <text evidence="1">The sequence shown here is derived from an EMBL/GenBank/DDBJ whole genome shotgun (WGS) entry which is preliminary data.</text>
</comment>
<evidence type="ECO:0008006" key="3">
    <source>
        <dbReference type="Google" id="ProtNLM"/>
    </source>
</evidence>
<dbReference type="AlphaFoldDB" id="A0A1F5YD80"/>
<proteinExistence type="predicted"/>
<name>A0A1F5YD80_9BACT</name>
<evidence type="ECO:0000313" key="2">
    <source>
        <dbReference type="Proteomes" id="UP000179034"/>
    </source>
</evidence>
<reference evidence="1 2" key="1">
    <citation type="journal article" date="2016" name="Nat. Commun.">
        <title>Thousands of microbial genomes shed light on interconnected biogeochemical processes in an aquifer system.</title>
        <authorList>
            <person name="Anantharaman K."/>
            <person name="Brown C.T."/>
            <person name="Hug L.A."/>
            <person name="Sharon I."/>
            <person name="Castelle C.J."/>
            <person name="Probst A.J."/>
            <person name="Thomas B.C."/>
            <person name="Singh A."/>
            <person name="Wilkins M.J."/>
            <person name="Karaoz U."/>
            <person name="Brodie E.L."/>
            <person name="Williams K.H."/>
            <person name="Hubbard S.S."/>
            <person name="Banfield J.F."/>
        </authorList>
    </citation>
    <scope>NUCLEOTIDE SEQUENCE [LARGE SCALE GENOMIC DNA]</scope>
</reference>
<evidence type="ECO:0000313" key="1">
    <source>
        <dbReference type="EMBL" id="OGF98099.1"/>
    </source>
</evidence>
<gene>
    <name evidence="1" type="ORF">A2Z06_00900</name>
</gene>
<protein>
    <recommendedName>
        <fullName evidence="3">ZU5 domain-containing protein</fullName>
    </recommendedName>
</protein>
<accession>A0A1F5YD80</accession>
<dbReference type="EMBL" id="MFIW01000009">
    <property type="protein sequence ID" value="OGF98099.1"/>
    <property type="molecule type" value="Genomic_DNA"/>
</dbReference>
<organism evidence="1 2">
    <name type="scientific">Candidatus Glassbacteria bacterium RBG_16_58_8</name>
    <dbReference type="NCBI Taxonomy" id="1817866"/>
    <lineage>
        <taxon>Bacteria</taxon>
        <taxon>Candidatus Glassiibacteriota</taxon>
    </lineage>
</organism>
<dbReference type="Proteomes" id="UP000179034">
    <property type="component" value="Unassembled WGS sequence"/>
</dbReference>